<evidence type="ECO:0000256" key="1">
    <source>
        <dbReference type="SAM" id="MobiDB-lite"/>
    </source>
</evidence>
<comment type="caution">
    <text evidence="3">The sequence shown here is derived from an EMBL/GenBank/DDBJ whole genome shotgun (WGS) entry which is preliminary data.</text>
</comment>
<protein>
    <submittedName>
        <fullName evidence="3">Lipase family protein</fullName>
    </submittedName>
</protein>
<evidence type="ECO:0000256" key="2">
    <source>
        <dbReference type="SAM" id="Phobius"/>
    </source>
</evidence>
<feature type="transmembrane region" description="Helical" evidence="2">
    <location>
        <begin position="60"/>
        <end position="80"/>
    </location>
</feature>
<organism evidence="3 4">
    <name type="scientific">Promicromonospora kroppenstedtii</name>
    <dbReference type="NCBI Taxonomy" id="440482"/>
    <lineage>
        <taxon>Bacteria</taxon>
        <taxon>Bacillati</taxon>
        <taxon>Actinomycetota</taxon>
        <taxon>Actinomycetes</taxon>
        <taxon>Micrococcales</taxon>
        <taxon>Promicromonosporaceae</taxon>
        <taxon>Promicromonospora</taxon>
    </lineage>
</organism>
<keyword evidence="2" id="KW-0472">Membrane</keyword>
<keyword evidence="2" id="KW-1133">Transmembrane helix</keyword>
<dbReference type="Proteomes" id="UP001611580">
    <property type="component" value="Unassembled WGS sequence"/>
</dbReference>
<feature type="compositionally biased region" description="Low complexity" evidence="1">
    <location>
        <begin position="41"/>
        <end position="50"/>
    </location>
</feature>
<evidence type="ECO:0000313" key="3">
    <source>
        <dbReference type="EMBL" id="MFI2487054.1"/>
    </source>
</evidence>
<reference evidence="3 4" key="1">
    <citation type="submission" date="2024-10" db="EMBL/GenBank/DDBJ databases">
        <title>The Natural Products Discovery Center: Release of the First 8490 Sequenced Strains for Exploring Actinobacteria Biosynthetic Diversity.</title>
        <authorList>
            <person name="Kalkreuter E."/>
            <person name="Kautsar S.A."/>
            <person name="Yang D."/>
            <person name="Bader C.D."/>
            <person name="Teijaro C.N."/>
            <person name="Fluegel L."/>
            <person name="Davis C.M."/>
            <person name="Simpson J.R."/>
            <person name="Lauterbach L."/>
            <person name="Steele A.D."/>
            <person name="Gui C."/>
            <person name="Meng S."/>
            <person name="Li G."/>
            <person name="Viehrig K."/>
            <person name="Ye F."/>
            <person name="Su P."/>
            <person name="Kiefer A.F."/>
            <person name="Nichols A."/>
            <person name="Cepeda A.J."/>
            <person name="Yan W."/>
            <person name="Fan B."/>
            <person name="Jiang Y."/>
            <person name="Adhikari A."/>
            <person name="Zheng C.-J."/>
            <person name="Schuster L."/>
            <person name="Cowan T.M."/>
            <person name="Smanski M.J."/>
            <person name="Chevrette M.G."/>
            <person name="De Carvalho L.P.S."/>
            <person name="Shen B."/>
        </authorList>
    </citation>
    <scope>NUCLEOTIDE SEQUENCE [LARGE SCALE GENOMIC DNA]</scope>
    <source>
        <strain evidence="3 4">NPDC019481</strain>
    </source>
</reference>
<evidence type="ECO:0000313" key="4">
    <source>
        <dbReference type="Proteomes" id="UP001611580"/>
    </source>
</evidence>
<feature type="compositionally biased region" description="Pro residues" evidence="1">
    <location>
        <begin position="18"/>
        <end position="40"/>
    </location>
</feature>
<dbReference type="Gene3D" id="3.40.50.1820">
    <property type="entry name" value="alpha/beta hydrolase"/>
    <property type="match status" value="1"/>
</dbReference>
<sequence>MPLVNDSHDSRASSAPSPAGPPGIPPAELPAPPSSAPPAAPARVPSAAPEPGRRRPRLRWAAVVAALTVLALPAVAAAPATADESPAPADLFARADQPSPAPSTSGTSGTSGTSDVPDVPAIPNQAVPLDDFYTPPTPLPDGADGEIVRWREEPRQLTARNYLVMYHSTNATGQDIPVTGRVLVPNTPWRGEGPRPIVSVASGTRGVGDTCAPSRWLDYERPFIEPMLLAGWAVVVTDYEGLGTPGGHTYVVGQSEGRTVIDIVRAATNLPATGLEAGGKVAFSGYSQGGGGAMWAGELQPEYAPELDLVGVAAGGVPADLTEVAEGLDGKVGFGFLLFAAYGLDAAYPELDLESYLNERGRETYEREKDACVEATLPHAFQDIGMFTTTNPLRSPQWQARLDENRLGANPPDVPIRLFHGTLDEIVAPGQARTLRDEYCAAGAEVQWEWHLGEHVSTMVTGAPGVIAFLDRRFEDRPFLGHC</sequence>
<feature type="region of interest" description="Disordered" evidence="1">
    <location>
        <begin position="1"/>
        <end position="55"/>
    </location>
</feature>
<name>A0ABW7XIJ7_9MICO</name>
<accession>A0ABW7XIJ7</accession>
<dbReference type="PANTHER" id="PTHR34853">
    <property type="match status" value="1"/>
</dbReference>
<proteinExistence type="predicted"/>
<feature type="region of interest" description="Disordered" evidence="1">
    <location>
        <begin position="90"/>
        <end position="127"/>
    </location>
</feature>
<dbReference type="EMBL" id="JBIRYI010000004">
    <property type="protein sequence ID" value="MFI2487054.1"/>
    <property type="molecule type" value="Genomic_DNA"/>
</dbReference>
<feature type="compositionally biased region" description="Low complexity" evidence="1">
    <location>
        <begin position="102"/>
        <end position="114"/>
    </location>
</feature>
<dbReference type="RefSeq" id="WP_397403452.1">
    <property type="nucleotide sequence ID" value="NZ_JBIRYI010000004.1"/>
</dbReference>
<feature type="compositionally biased region" description="Basic and acidic residues" evidence="1">
    <location>
        <begin position="1"/>
        <end position="11"/>
    </location>
</feature>
<keyword evidence="2" id="KW-0812">Transmembrane</keyword>
<dbReference type="InterPro" id="IPR005152">
    <property type="entry name" value="Lipase_secreted"/>
</dbReference>
<dbReference type="Pfam" id="PF03583">
    <property type="entry name" value="LIP"/>
    <property type="match status" value="1"/>
</dbReference>
<dbReference type="Gene3D" id="1.10.260.130">
    <property type="match status" value="1"/>
</dbReference>
<dbReference type="SUPFAM" id="SSF53474">
    <property type="entry name" value="alpha/beta-Hydrolases"/>
    <property type="match status" value="1"/>
</dbReference>
<dbReference type="InterPro" id="IPR029058">
    <property type="entry name" value="AB_hydrolase_fold"/>
</dbReference>
<dbReference type="PANTHER" id="PTHR34853:SF1">
    <property type="entry name" value="LIPASE 5"/>
    <property type="match status" value="1"/>
</dbReference>
<gene>
    <name evidence="3" type="ORF">ACH47X_09105</name>
</gene>
<keyword evidence="4" id="KW-1185">Reference proteome</keyword>